<evidence type="ECO:0000256" key="3">
    <source>
        <dbReference type="ARBA" id="ARBA00019010"/>
    </source>
</evidence>
<keyword evidence="8" id="KW-0067">ATP-binding</keyword>
<dbReference type="Proteomes" id="UP000242637">
    <property type="component" value="Chromosome 1"/>
</dbReference>
<evidence type="ECO:0000256" key="10">
    <source>
        <dbReference type="ARBA" id="ARBA00024908"/>
    </source>
</evidence>
<organism evidence="12 13">
    <name type="scientific">Dermatophilus congolensis</name>
    <dbReference type="NCBI Taxonomy" id="1863"/>
    <lineage>
        <taxon>Bacteria</taxon>
        <taxon>Bacillati</taxon>
        <taxon>Actinomycetota</taxon>
        <taxon>Actinomycetes</taxon>
        <taxon>Micrococcales</taxon>
        <taxon>Dermatophilaceae</taxon>
        <taxon>Dermatophilus</taxon>
    </lineage>
</organism>
<reference evidence="12 13" key="1">
    <citation type="submission" date="2017-06" db="EMBL/GenBank/DDBJ databases">
        <authorList>
            <consortium name="Pathogen Informatics"/>
        </authorList>
    </citation>
    <scope>NUCLEOTIDE SEQUENCE [LARGE SCALE GENOMIC DNA]</scope>
    <source>
        <strain evidence="12 13">NCTC13039</strain>
    </source>
</reference>
<name>A0A239VRK5_9MICO</name>
<evidence type="ECO:0000256" key="11">
    <source>
        <dbReference type="ARBA" id="ARBA00032441"/>
    </source>
</evidence>
<keyword evidence="6" id="KW-0479">Metal-binding</keyword>
<keyword evidence="4" id="KW-0963">Cytoplasm</keyword>
<dbReference type="GO" id="GO:0002949">
    <property type="term" value="P:tRNA threonylcarbamoyladenosine modification"/>
    <property type="evidence" value="ECO:0007669"/>
    <property type="project" value="InterPro"/>
</dbReference>
<comment type="function">
    <text evidence="10">Required for the formation of a threonylcarbamoyl group on adenosine at position 37 (t(6)A37) in tRNAs that read codons beginning with adenine. Is involved in the transfer of the threonylcarbamoyl moiety of threonylcarbamoyl-AMP (TC-AMP) to the N6 group of A37, together with TsaD and TsaB. TsaE seems to play an indirect role in the t(6)A biosynthesis pathway, possibly in regulating the core enzymatic function of TsaD.</text>
</comment>
<dbReference type="GO" id="GO:0005524">
    <property type="term" value="F:ATP binding"/>
    <property type="evidence" value="ECO:0007669"/>
    <property type="project" value="UniProtKB-KW"/>
</dbReference>
<evidence type="ECO:0000256" key="2">
    <source>
        <dbReference type="ARBA" id="ARBA00007599"/>
    </source>
</evidence>
<gene>
    <name evidence="12" type="primary">ydiB</name>
    <name evidence="12" type="ORF">SAMEA4475696_02141</name>
</gene>
<dbReference type="GO" id="GO:0005737">
    <property type="term" value="C:cytoplasm"/>
    <property type="evidence" value="ECO:0007669"/>
    <property type="project" value="UniProtKB-SubCell"/>
</dbReference>
<evidence type="ECO:0000256" key="9">
    <source>
        <dbReference type="ARBA" id="ARBA00022842"/>
    </source>
</evidence>
<dbReference type="InterPro" id="IPR027417">
    <property type="entry name" value="P-loop_NTPase"/>
</dbReference>
<keyword evidence="5" id="KW-0819">tRNA processing</keyword>
<evidence type="ECO:0000313" key="13">
    <source>
        <dbReference type="Proteomes" id="UP000242637"/>
    </source>
</evidence>
<dbReference type="PANTHER" id="PTHR33540">
    <property type="entry name" value="TRNA THREONYLCARBAMOYLADENOSINE BIOSYNTHESIS PROTEIN TSAE"/>
    <property type="match status" value="1"/>
</dbReference>
<dbReference type="SUPFAM" id="SSF52540">
    <property type="entry name" value="P-loop containing nucleoside triphosphate hydrolases"/>
    <property type="match status" value="1"/>
</dbReference>
<dbReference type="PANTHER" id="PTHR33540:SF2">
    <property type="entry name" value="TRNA THREONYLCARBAMOYLADENOSINE BIOSYNTHESIS PROTEIN TSAE"/>
    <property type="match status" value="1"/>
</dbReference>
<dbReference type="Pfam" id="PF02367">
    <property type="entry name" value="TsaE"/>
    <property type="match status" value="1"/>
</dbReference>
<keyword evidence="13" id="KW-1185">Reference proteome</keyword>
<evidence type="ECO:0000256" key="6">
    <source>
        <dbReference type="ARBA" id="ARBA00022723"/>
    </source>
</evidence>
<comment type="similarity">
    <text evidence="2">Belongs to the TsaE family.</text>
</comment>
<comment type="subcellular location">
    <subcellularLocation>
        <location evidence="1">Cytoplasm</location>
    </subcellularLocation>
</comment>
<evidence type="ECO:0000313" key="12">
    <source>
        <dbReference type="EMBL" id="SNV24887.1"/>
    </source>
</evidence>
<keyword evidence="9" id="KW-0460">Magnesium</keyword>
<evidence type="ECO:0000256" key="7">
    <source>
        <dbReference type="ARBA" id="ARBA00022741"/>
    </source>
</evidence>
<protein>
    <recommendedName>
        <fullName evidence="3">tRNA threonylcarbamoyladenosine biosynthesis protein TsaE</fullName>
    </recommendedName>
    <alternativeName>
        <fullName evidence="11">t(6)A37 threonylcarbamoyladenosine biosynthesis protein TsaE</fullName>
    </alternativeName>
</protein>
<evidence type="ECO:0000256" key="8">
    <source>
        <dbReference type="ARBA" id="ARBA00022840"/>
    </source>
</evidence>
<dbReference type="GO" id="GO:0046872">
    <property type="term" value="F:metal ion binding"/>
    <property type="evidence" value="ECO:0007669"/>
    <property type="project" value="UniProtKB-KW"/>
</dbReference>
<dbReference type="GeneID" id="63460319"/>
<accession>A0A239VRK5</accession>
<dbReference type="NCBIfam" id="TIGR00150">
    <property type="entry name" value="T6A_YjeE"/>
    <property type="match status" value="1"/>
</dbReference>
<sequence length="167" mass="18020">MELTHTLPTAEDTRNFARELATHLRPGDLILLVGELGAGKTTFTQGLGEGLGVRGPIASPTYAISLVHPSLTNGPDLIHVDAYRLGDHAELDDLDLDADMDTSVTVIEWGAGIAEGLSSDYLIIELNRAVGATEPHAEHTDLDPRTICIHPVGTRWTTTQIFERSTD</sequence>
<evidence type="ECO:0000256" key="1">
    <source>
        <dbReference type="ARBA" id="ARBA00004496"/>
    </source>
</evidence>
<dbReference type="InterPro" id="IPR003442">
    <property type="entry name" value="T6A_TsaE"/>
</dbReference>
<dbReference type="KEGG" id="dco:SAMEA4475696_2141"/>
<dbReference type="OrthoDB" id="9800307at2"/>
<evidence type="ECO:0000256" key="4">
    <source>
        <dbReference type="ARBA" id="ARBA00022490"/>
    </source>
</evidence>
<dbReference type="STRING" id="1121387.GCA_000429885_00509"/>
<dbReference type="RefSeq" id="WP_028326606.1">
    <property type="nucleotide sequence ID" value="NZ_JAAFNI010000001.1"/>
</dbReference>
<evidence type="ECO:0000256" key="5">
    <source>
        <dbReference type="ARBA" id="ARBA00022694"/>
    </source>
</evidence>
<dbReference type="Gene3D" id="3.40.50.300">
    <property type="entry name" value="P-loop containing nucleotide triphosphate hydrolases"/>
    <property type="match status" value="1"/>
</dbReference>
<dbReference type="AlphaFoldDB" id="A0A239VRK5"/>
<keyword evidence="7" id="KW-0547">Nucleotide-binding</keyword>
<dbReference type="EMBL" id="LT906453">
    <property type="protein sequence ID" value="SNV24887.1"/>
    <property type="molecule type" value="Genomic_DNA"/>
</dbReference>
<proteinExistence type="inferred from homology"/>